<feature type="transmembrane region" description="Helical" evidence="7">
    <location>
        <begin position="123"/>
        <end position="142"/>
    </location>
</feature>
<evidence type="ECO:0000256" key="5">
    <source>
        <dbReference type="ARBA" id="ARBA00023136"/>
    </source>
</evidence>
<dbReference type="AlphaFoldDB" id="A0A921RIM5"/>
<dbReference type="GO" id="GO:0016020">
    <property type="term" value="C:membrane"/>
    <property type="evidence" value="ECO:0007669"/>
    <property type="project" value="UniProtKB-SubCell"/>
</dbReference>
<comment type="similarity">
    <text evidence="2">Belongs to the major facilitator superfamily. Proton-dependent oligopeptide transporter (POT/PTR) (TC 2.A.17) family.</text>
</comment>
<feature type="transmembrane region" description="Helical" evidence="7">
    <location>
        <begin position="60"/>
        <end position="83"/>
    </location>
</feature>
<keyword evidence="4 7" id="KW-1133">Transmembrane helix</keyword>
<dbReference type="GO" id="GO:0022857">
    <property type="term" value="F:transmembrane transporter activity"/>
    <property type="evidence" value="ECO:0007669"/>
    <property type="project" value="InterPro"/>
</dbReference>
<evidence type="ECO:0000313" key="9">
    <source>
        <dbReference type="Proteomes" id="UP000807115"/>
    </source>
</evidence>
<feature type="transmembrane region" description="Helical" evidence="7">
    <location>
        <begin position="89"/>
        <end position="111"/>
    </location>
</feature>
<feature type="transmembrane region" description="Helical" evidence="7">
    <location>
        <begin position="314"/>
        <end position="337"/>
    </location>
</feature>
<feature type="transmembrane region" description="Helical" evidence="7">
    <location>
        <begin position="162"/>
        <end position="180"/>
    </location>
</feature>
<dbReference type="SUPFAM" id="SSF103473">
    <property type="entry name" value="MFS general substrate transporter"/>
    <property type="match status" value="1"/>
</dbReference>
<evidence type="ECO:0000256" key="3">
    <source>
        <dbReference type="ARBA" id="ARBA00022692"/>
    </source>
</evidence>
<comment type="subcellular location">
    <subcellularLocation>
        <location evidence="1">Membrane</location>
        <topology evidence="1">Multi-pass membrane protein</topology>
    </subcellularLocation>
</comment>
<feature type="transmembrane region" description="Helical" evidence="7">
    <location>
        <begin position="213"/>
        <end position="235"/>
    </location>
</feature>
<dbReference type="InterPro" id="IPR036259">
    <property type="entry name" value="MFS_trans_sf"/>
</dbReference>
<dbReference type="PANTHER" id="PTHR11654">
    <property type="entry name" value="OLIGOPEPTIDE TRANSPORTER-RELATED"/>
    <property type="match status" value="1"/>
</dbReference>
<organism evidence="8 9">
    <name type="scientific">Sorghum bicolor</name>
    <name type="common">Sorghum</name>
    <name type="synonym">Sorghum vulgare</name>
    <dbReference type="NCBI Taxonomy" id="4558"/>
    <lineage>
        <taxon>Eukaryota</taxon>
        <taxon>Viridiplantae</taxon>
        <taxon>Streptophyta</taxon>
        <taxon>Embryophyta</taxon>
        <taxon>Tracheophyta</taxon>
        <taxon>Spermatophyta</taxon>
        <taxon>Magnoliopsida</taxon>
        <taxon>Liliopsida</taxon>
        <taxon>Poales</taxon>
        <taxon>Poaceae</taxon>
        <taxon>PACMAD clade</taxon>
        <taxon>Panicoideae</taxon>
        <taxon>Andropogonodae</taxon>
        <taxon>Andropogoneae</taxon>
        <taxon>Sorghinae</taxon>
        <taxon>Sorghum</taxon>
    </lineage>
</organism>
<dbReference type="Pfam" id="PF00854">
    <property type="entry name" value="PTR2"/>
    <property type="match status" value="2"/>
</dbReference>
<keyword evidence="3 7" id="KW-0812">Transmembrane</keyword>
<dbReference type="Proteomes" id="UP000807115">
    <property type="component" value="Chromosome 3"/>
</dbReference>
<feature type="transmembrane region" description="Helical" evidence="7">
    <location>
        <begin position="357"/>
        <end position="378"/>
    </location>
</feature>
<dbReference type="InterPro" id="IPR000109">
    <property type="entry name" value="POT_fam"/>
</dbReference>
<comment type="caution">
    <text evidence="8">The sequence shown here is derived from an EMBL/GenBank/DDBJ whole genome shotgun (WGS) entry which is preliminary data.</text>
</comment>
<dbReference type="Gene3D" id="1.20.1250.20">
    <property type="entry name" value="MFS general substrate transporter like domains"/>
    <property type="match status" value="1"/>
</dbReference>
<feature type="transmembrane region" description="Helical" evidence="7">
    <location>
        <begin position="241"/>
        <end position="261"/>
    </location>
</feature>
<evidence type="ECO:0000256" key="1">
    <source>
        <dbReference type="ARBA" id="ARBA00004141"/>
    </source>
</evidence>
<accession>A0A921RIM5</accession>
<name>A0A921RIM5_SORBI</name>
<evidence type="ECO:0000256" key="7">
    <source>
        <dbReference type="SAM" id="Phobius"/>
    </source>
</evidence>
<feature type="region of interest" description="Disordered" evidence="6">
    <location>
        <begin position="1"/>
        <end position="39"/>
    </location>
</feature>
<evidence type="ECO:0000313" key="8">
    <source>
        <dbReference type="EMBL" id="KAG0540348.1"/>
    </source>
</evidence>
<proteinExistence type="inferred from homology"/>
<dbReference type="EMBL" id="CM027682">
    <property type="protein sequence ID" value="KAG0540348.1"/>
    <property type="molecule type" value="Genomic_DNA"/>
</dbReference>
<reference evidence="8" key="2">
    <citation type="submission" date="2020-10" db="EMBL/GenBank/DDBJ databases">
        <authorList>
            <person name="Cooper E.A."/>
            <person name="Brenton Z.W."/>
            <person name="Flinn B.S."/>
            <person name="Jenkins J."/>
            <person name="Shu S."/>
            <person name="Flowers D."/>
            <person name="Luo F."/>
            <person name="Wang Y."/>
            <person name="Xia P."/>
            <person name="Barry K."/>
            <person name="Daum C."/>
            <person name="Lipzen A."/>
            <person name="Yoshinaga Y."/>
            <person name="Schmutz J."/>
            <person name="Saski C."/>
            <person name="Vermerris W."/>
            <person name="Kresovich S."/>
        </authorList>
    </citation>
    <scope>NUCLEOTIDE SEQUENCE</scope>
</reference>
<feature type="transmembrane region" description="Helical" evidence="7">
    <location>
        <begin position="482"/>
        <end position="507"/>
    </location>
</feature>
<feature type="transmembrane region" description="Helical" evidence="7">
    <location>
        <begin position="527"/>
        <end position="547"/>
    </location>
</feature>
<evidence type="ECO:0000256" key="6">
    <source>
        <dbReference type="SAM" id="MobiDB-lite"/>
    </source>
</evidence>
<keyword evidence="5 7" id="KW-0472">Membrane</keyword>
<evidence type="ECO:0000256" key="4">
    <source>
        <dbReference type="ARBA" id="ARBA00022989"/>
    </source>
</evidence>
<sequence>MEGMKMLHQTSSASHFIRQPDRGSAPGGPAMESGGFLPRPVPSVGSEPADNRGGWRAARFLLAVGFLERIGFYGVQANLIMYLNGPLGMSTAAAAASVNAWAGTVQALPLVGALAADSRLGRYRAVLAAAVLYLLSLGMLTVSSTLQTPEPHAGSSPSPSSARLALFYIALYLLALAQGFHRPCAEALGADQFATTSEAEDGRSAPAASRSSYFNWFHFSISWGYAIATAGLSYVEDNVGWTVGFAACWVTMVLYLAVFLLGTGTYRAQKSISGRSFTETAWDWAARVLRRKDATDATERLLVAPEREEESTGLVAKLLPIWVTSLVFAAIYSQVYTLFTKQSNTLDRRLGGSTGPVVPPAALQVFVSVTMITMLPVYDRVLVPLVRRSTRHHAGITTLQRIGAGMAMSGVTMVVAAVVEGRRLRVARDAGLVDRPDVALPMSLWWVVPQYVMIGVSTVLAEVGLEEFFYDQVPDTMRSVGLALSLSAMGAGSYASSVLVSVIDWATRNWGAESWFSDNLNRAHLDYFYWLLAGLAALEVATFLHFASRYAYRKV</sequence>
<evidence type="ECO:0000256" key="2">
    <source>
        <dbReference type="ARBA" id="ARBA00005982"/>
    </source>
</evidence>
<reference evidence="8" key="1">
    <citation type="journal article" date="2019" name="BMC Genomics">
        <title>A new reference genome for Sorghum bicolor reveals high levels of sequence similarity between sweet and grain genotypes: implications for the genetics of sugar metabolism.</title>
        <authorList>
            <person name="Cooper E.A."/>
            <person name="Brenton Z.W."/>
            <person name="Flinn B.S."/>
            <person name="Jenkins J."/>
            <person name="Shu S."/>
            <person name="Flowers D."/>
            <person name="Luo F."/>
            <person name="Wang Y."/>
            <person name="Xia P."/>
            <person name="Barry K."/>
            <person name="Daum C."/>
            <person name="Lipzen A."/>
            <person name="Yoshinaga Y."/>
            <person name="Schmutz J."/>
            <person name="Saski C."/>
            <person name="Vermerris W."/>
            <person name="Kresovich S."/>
        </authorList>
    </citation>
    <scope>NUCLEOTIDE SEQUENCE</scope>
</reference>
<feature type="transmembrane region" description="Helical" evidence="7">
    <location>
        <begin position="399"/>
        <end position="419"/>
    </location>
</feature>
<gene>
    <name evidence="8" type="ORF">BDA96_03G400900</name>
</gene>
<protein>
    <submittedName>
        <fullName evidence="8">Uncharacterized protein</fullName>
    </submittedName>
</protein>
<feature type="transmembrane region" description="Helical" evidence="7">
    <location>
        <begin position="439"/>
        <end position="461"/>
    </location>
</feature>
<dbReference type="FunFam" id="1.20.1250.20:FF:000410">
    <property type="entry name" value="POT family protein"/>
    <property type="match status" value="1"/>
</dbReference>